<dbReference type="InterPro" id="IPR020846">
    <property type="entry name" value="MFS_dom"/>
</dbReference>
<keyword evidence="4 5" id="KW-0472">Membrane</keyword>
<dbReference type="GO" id="GO:0022857">
    <property type="term" value="F:transmembrane transporter activity"/>
    <property type="evidence" value="ECO:0007669"/>
    <property type="project" value="InterPro"/>
</dbReference>
<keyword evidence="3 5" id="KW-1133">Transmembrane helix</keyword>
<feature type="transmembrane region" description="Helical" evidence="5">
    <location>
        <begin position="464"/>
        <end position="484"/>
    </location>
</feature>
<feature type="non-terminal residue" evidence="7">
    <location>
        <position position="1"/>
    </location>
</feature>
<dbReference type="PROSITE" id="PS00216">
    <property type="entry name" value="SUGAR_TRANSPORT_1"/>
    <property type="match status" value="1"/>
</dbReference>
<dbReference type="PANTHER" id="PTHR23507">
    <property type="entry name" value="ZGC:174356"/>
    <property type="match status" value="1"/>
</dbReference>
<dbReference type="AlphaFoldDB" id="A0A151X6Y7"/>
<feature type="transmembrane region" description="Helical" evidence="5">
    <location>
        <begin position="372"/>
        <end position="392"/>
    </location>
</feature>
<evidence type="ECO:0000313" key="7">
    <source>
        <dbReference type="EMBL" id="KYQ56089.1"/>
    </source>
</evidence>
<dbReference type="InterPro" id="IPR005829">
    <property type="entry name" value="Sugar_transporter_CS"/>
</dbReference>
<evidence type="ECO:0000256" key="5">
    <source>
        <dbReference type="SAM" id="Phobius"/>
    </source>
</evidence>
<keyword evidence="8" id="KW-1185">Reference proteome</keyword>
<protein>
    <submittedName>
        <fullName evidence="7">Proton-coupled folate transporter</fullName>
    </submittedName>
</protein>
<evidence type="ECO:0000256" key="2">
    <source>
        <dbReference type="ARBA" id="ARBA00022692"/>
    </source>
</evidence>
<feature type="transmembrane region" description="Helical" evidence="5">
    <location>
        <begin position="179"/>
        <end position="202"/>
    </location>
</feature>
<dbReference type="InterPro" id="IPR011701">
    <property type="entry name" value="MFS"/>
</dbReference>
<evidence type="ECO:0000256" key="4">
    <source>
        <dbReference type="ARBA" id="ARBA00023136"/>
    </source>
</evidence>
<feature type="transmembrane region" description="Helical" evidence="5">
    <location>
        <begin position="141"/>
        <end position="167"/>
    </location>
</feature>
<feature type="transmembrane region" description="Helical" evidence="5">
    <location>
        <begin position="21"/>
        <end position="43"/>
    </location>
</feature>
<evidence type="ECO:0000256" key="1">
    <source>
        <dbReference type="ARBA" id="ARBA00004141"/>
    </source>
</evidence>
<dbReference type="PANTHER" id="PTHR23507:SF39">
    <property type="entry name" value="GH23453P-RELATED"/>
    <property type="match status" value="1"/>
</dbReference>
<feature type="transmembrane region" description="Helical" evidence="5">
    <location>
        <begin position="208"/>
        <end position="228"/>
    </location>
</feature>
<proteinExistence type="predicted"/>
<evidence type="ECO:0000259" key="6">
    <source>
        <dbReference type="PROSITE" id="PS50850"/>
    </source>
</evidence>
<reference evidence="7 8" key="1">
    <citation type="submission" date="2015-09" db="EMBL/GenBank/DDBJ databases">
        <title>Trachymyrmex zeteki WGS genome.</title>
        <authorList>
            <person name="Nygaard S."/>
            <person name="Hu H."/>
            <person name="Boomsma J."/>
            <person name="Zhang G."/>
        </authorList>
    </citation>
    <scope>NUCLEOTIDE SEQUENCE [LARGE SCALE GENOMIC DNA]</scope>
    <source>
        <strain evidence="7">Tzet28-1</strain>
        <tissue evidence="7">Whole body</tissue>
    </source>
</reference>
<feature type="transmembrane region" description="Helical" evidence="5">
    <location>
        <begin position="114"/>
        <end position="135"/>
    </location>
</feature>
<organism evidence="7 8">
    <name type="scientific">Mycetomoellerius zeteki</name>
    <dbReference type="NCBI Taxonomy" id="64791"/>
    <lineage>
        <taxon>Eukaryota</taxon>
        <taxon>Metazoa</taxon>
        <taxon>Ecdysozoa</taxon>
        <taxon>Arthropoda</taxon>
        <taxon>Hexapoda</taxon>
        <taxon>Insecta</taxon>
        <taxon>Pterygota</taxon>
        <taxon>Neoptera</taxon>
        <taxon>Endopterygota</taxon>
        <taxon>Hymenoptera</taxon>
        <taxon>Apocrita</taxon>
        <taxon>Aculeata</taxon>
        <taxon>Formicoidea</taxon>
        <taxon>Formicidae</taxon>
        <taxon>Myrmicinae</taxon>
        <taxon>Mycetomoellerius</taxon>
    </lineage>
</organism>
<evidence type="ECO:0000313" key="8">
    <source>
        <dbReference type="Proteomes" id="UP000075809"/>
    </source>
</evidence>
<dbReference type="InterPro" id="IPR036259">
    <property type="entry name" value="MFS_trans_sf"/>
</dbReference>
<name>A0A151X6Y7_9HYME</name>
<gene>
    <name evidence="7" type="ORF">ALC60_04977</name>
</gene>
<dbReference type="EMBL" id="KQ982472">
    <property type="protein sequence ID" value="KYQ56089.1"/>
    <property type="molecule type" value="Genomic_DNA"/>
</dbReference>
<feature type="domain" description="Major facilitator superfamily (MFS) profile" evidence="6">
    <location>
        <begin position="24"/>
        <end position="489"/>
    </location>
</feature>
<dbReference type="SUPFAM" id="SSF103473">
    <property type="entry name" value="MFS general substrate transporter"/>
    <property type="match status" value="1"/>
</dbReference>
<feature type="transmembrane region" description="Helical" evidence="5">
    <location>
        <begin position="341"/>
        <end position="360"/>
    </location>
</feature>
<feature type="transmembrane region" description="Helical" evidence="5">
    <location>
        <begin position="304"/>
        <end position="329"/>
    </location>
</feature>
<comment type="subcellular location">
    <subcellularLocation>
        <location evidence="1">Membrane</location>
        <topology evidence="1">Multi-pass membrane protein</topology>
    </subcellularLocation>
</comment>
<sequence length="520" mass="58409">TLEKIMDRIVRKWRRYLLVQPPLVLLLISLSMSGTIFTDLLVYRTCLSTLKLNETECLILRNNSTSKEALKINCLVQPHVSNILMGKSFIESITPSLLMLFLGPWSDKYGRKPVMLSGYISISLTYILLSIMANWDIVPWYFLIAYIPVALFGGLSVLILASTCYITDVTDDKERAWHLAFLQALISLGLLIGLLSGPAIFAACGYTAVFSVATVLCILATLYILLFVPETVQSQTSFLKLEKDEELVEPRLKLNYIGRNKHKSTSNHRFCLSLQGICNVFDLTLIKDLIITCVKRRNGFNRSLVWSCVACLTLLLIVFEGSLAIGYLFVSARLGWTIEQYSVYNAVDIVVQVLGTIFGIKVMRKYVGFPETVIAMVSIISSFGSALVHAFTWLSWHMYLSMILGMFGDISRPMIRAILSKAVPVQDAGKVFSVAMALETLLPFAADSLYTFLYSHYMPPLYPLPVWFLSVIFYVITIVILIYIQIQVIKSTTVSYIPIPEDNDDLLISYQEDTSTNVSA</sequence>
<dbReference type="Proteomes" id="UP000075809">
    <property type="component" value="Unassembled WGS sequence"/>
</dbReference>
<evidence type="ECO:0000256" key="3">
    <source>
        <dbReference type="ARBA" id="ARBA00022989"/>
    </source>
</evidence>
<dbReference type="Gene3D" id="1.20.1250.20">
    <property type="entry name" value="MFS general substrate transporter like domains"/>
    <property type="match status" value="1"/>
</dbReference>
<accession>A0A151X6Y7</accession>
<keyword evidence="2 5" id="KW-0812">Transmembrane</keyword>
<feature type="transmembrane region" description="Helical" evidence="5">
    <location>
        <begin position="83"/>
        <end position="102"/>
    </location>
</feature>
<dbReference type="GO" id="GO:0016020">
    <property type="term" value="C:membrane"/>
    <property type="evidence" value="ECO:0007669"/>
    <property type="project" value="UniProtKB-SubCell"/>
</dbReference>
<dbReference type="PROSITE" id="PS50850">
    <property type="entry name" value="MFS"/>
    <property type="match status" value="1"/>
</dbReference>
<dbReference type="Pfam" id="PF07690">
    <property type="entry name" value="MFS_1"/>
    <property type="match status" value="1"/>
</dbReference>